<dbReference type="InterPro" id="IPR019988">
    <property type="entry name" value="GTP-bd_ribosome_bgen_YqeH"/>
</dbReference>
<dbReference type="Pfam" id="PF01926">
    <property type="entry name" value="MMR_HSR1"/>
    <property type="match status" value="1"/>
</dbReference>
<proteinExistence type="predicted"/>
<accession>A0A9D1HS84</accession>
<reference evidence="2" key="2">
    <citation type="journal article" date="2021" name="PeerJ">
        <title>Extensive microbial diversity within the chicken gut microbiome revealed by metagenomics and culture.</title>
        <authorList>
            <person name="Gilroy R."/>
            <person name="Ravi A."/>
            <person name="Getino M."/>
            <person name="Pursley I."/>
            <person name="Horton D.L."/>
            <person name="Alikhan N.F."/>
            <person name="Baker D."/>
            <person name="Gharbi K."/>
            <person name="Hall N."/>
            <person name="Watson M."/>
            <person name="Adriaenssens E.M."/>
            <person name="Foster-Nyarko E."/>
            <person name="Jarju S."/>
            <person name="Secka A."/>
            <person name="Antonio M."/>
            <person name="Oren A."/>
            <person name="Chaudhuri R.R."/>
            <person name="La Ragione R."/>
            <person name="Hildebrand F."/>
            <person name="Pallen M.J."/>
        </authorList>
    </citation>
    <scope>NUCLEOTIDE SEQUENCE</scope>
    <source>
        <strain evidence="2">CHK195-11698</strain>
    </source>
</reference>
<name>A0A9D1HS84_9FIRM</name>
<dbReference type="NCBIfam" id="TIGR03597">
    <property type="entry name" value="GTPase_YqeH"/>
    <property type="match status" value="1"/>
</dbReference>
<evidence type="ECO:0000259" key="1">
    <source>
        <dbReference type="PROSITE" id="PS51721"/>
    </source>
</evidence>
<dbReference type="PROSITE" id="PS51721">
    <property type="entry name" value="G_CP"/>
    <property type="match status" value="1"/>
</dbReference>
<dbReference type="InterPro" id="IPR030378">
    <property type="entry name" value="G_CP_dom"/>
</dbReference>
<dbReference type="PANTHER" id="PTHR46434:SF1">
    <property type="entry name" value="GENETIC INTERACTOR OF PROHIBITINS 3, MITOCHONDRIAL"/>
    <property type="match status" value="1"/>
</dbReference>
<dbReference type="Pfam" id="PF21516">
    <property type="entry name" value="YqeH-like_C"/>
    <property type="match status" value="1"/>
</dbReference>
<dbReference type="SUPFAM" id="SSF52540">
    <property type="entry name" value="P-loop containing nucleoside triphosphate hydrolases"/>
    <property type="match status" value="1"/>
</dbReference>
<dbReference type="Gene3D" id="3.40.50.300">
    <property type="entry name" value="P-loop containing nucleotide triphosphate hydrolases"/>
    <property type="match status" value="1"/>
</dbReference>
<comment type="caution">
    <text evidence="2">The sequence shown here is derived from an EMBL/GenBank/DDBJ whole genome shotgun (WGS) entry which is preliminary data.</text>
</comment>
<feature type="domain" description="CP-type G" evidence="1">
    <location>
        <begin position="60"/>
        <end position="225"/>
    </location>
</feature>
<dbReference type="CDD" id="cd01855">
    <property type="entry name" value="YqeH"/>
    <property type="match status" value="1"/>
</dbReference>
<dbReference type="GO" id="GO:0005525">
    <property type="term" value="F:GTP binding"/>
    <property type="evidence" value="ECO:0007669"/>
    <property type="project" value="InterPro"/>
</dbReference>
<dbReference type="InterPro" id="IPR006073">
    <property type="entry name" value="GTP-bd"/>
</dbReference>
<dbReference type="EMBL" id="DVMJ01000097">
    <property type="protein sequence ID" value="HIU14569.1"/>
    <property type="molecule type" value="Genomic_DNA"/>
</dbReference>
<evidence type="ECO:0000313" key="2">
    <source>
        <dbReference type="EMBL" id="HIU14569.1"/>
    </source>
</evidence>
<dbReference type="PANTHER" id="PTHR46434">
    <property type="entry name" value="GENETIC INTERACTOR OF PROHIBITINS 3, MITOCHONDRIAL"/>
    <property type="match status" value="1"/>
</dbReference>
<evidence type="ECO:0000313" key="3">
    <source>
        <dbReference type="Proteomes" id="UP000824175"/>
    </source>
</evidence>
<dbReference type="AlphaFoldDB" id="A0A9D1HS84"/>
<organism evidence="2 3">
    <name type="scientific">Candidatus Fimiplasma intestinipullorum</name>
    <dbReference type="NCBI Taxonomy" id="2840825"/>
    <lineage>
        <taxon>Bacteria</taxon>
        <taxon>Bacillati</taxon>
        <taxon>Bacillota</taxon>
        <taxon>Clostridia</taxon>
        <taxon>Eubacteriales</taxon>
        <taxon>Candidatus Fimiplasma</taxon>
    </lineage>
</organism>
<reference evidence="2" key="1">
    <citation type="submission" date="2020-10" db="EMBL/GenBank/DDBJ databases">
        <authorList>
            <person name="Gilroy R."/>
        </authorList>
    </citation>
    <scope>NUCLEOTIDE SEQUENCE</scope>
    <source>
        <strain evidence="2">CHK195-11698</strain>
    </source>
</reference>
<dbReference type="InterPro" id="IPR050896">
    <property type="entry name" value="Mito_lipid_metab_GTPase"/>
</dbReference>
<dbReference type="Proteomes" id="UP000824175">
    <property type="component" value="Unassembled WGS sequence"/>
</dbReference>
<dbReference type="InterPro" id="IPR048422">
    <property type="entry name" value="NOA1/YqeH-like_C"/>
</dbReference>
<protein>
    <submittedName>
        <fullName evidence="2">Ribosome biogenesis GTPase YqeH</fullName>
    </submittedName>
</protein>
<dbReference type="InterPro" id="IPR027417">
    <property type="entry name" value="P-loop_NTPase"/>
</dbReference>
<sequence>MNQPIRCYGCGAILQTDDQKKVGYIPQIKDNGKPLLCQRCFRLQHYHKLEKTSLQSDDFLKILQQISEKPGLIVYIIDLFDFNGSMLQGLTRHLPGKDILVVANKRDLLPKLCNNTKITHWIYRHLKEYGIKPVDVLITSAKKNFQVETLMALIEKYRQQQDVYVVGVTNAGKSTLINALLKAFMQKEDLPLITTSEFPGTTLDLIAIELDETHRLYDTPGIVNSHQLTLHVADKDLKAIVPQSEVKQQIYQLNDGQSLYVGGLARLDFLKGEKTSFAGFFSNRLKIHRCKLERADEIFTNDQVISPKALNVKEIQDMASYTFSIPEGKHDVVISGLGWFSLKGQHQKIRVYAPQEVGVFIRQSLV</sequence>
<gene>
    <name evidence="2" type="primary">yqeH</name>
    <name evidence="2" type="ORF">IAD15_10975</name>
</gene>